<evidence type="ECO:0000313" key="2">
    <source>
        <dbReference type="EMBL" id="SKB67853.1"/>
    </source>
</evidence>
<feature type="transmembrane region" description="Helical" evidence="1">
    <location>
        <begin position="194"/>
        <end position="212"/>
    </location>
</feature>
<dbReference type="Proteomes" id="UP000190044">
    <property type="component" value="Unassembled WGS sequence"/>
</dbReference>
<feature type="transmembrane region" description="Helical" evidence="1">
    <location>
        <begin position="52"/>
        <end position="73"/>
    </location>
</feature>
<feature type="transmembrane region" description="Helical" evidence="1">
    <location>
        <begin position="93"/>
        <end position="110"/>
    </location>
</feature>
<organism evidence="2 3">
    <name type="scientific">Sphingopyxis flava</name>
    <dbReference type="NCBI Taxonomy" id="1507287"/>
    <lineage>
        <taxon>Bacteria</taxon>
        <taxon>Pseudomonadati</taxon>
        <taxon>Pseudomonadota</taxon>
        <taxon>Alphaproteobacteria</taxon>
        <taxon>Sphingomonadales</taxon>
        <taxon>Sphingomonadaceae</taxon>
        <taxon>Sphingopyxis</taxon>
    </lineage>
</organism>
<gene>
    <name evidence="2" type="ORF">SAMN06295937_101368</name>
</gene>
<name>A0A1T5D8I0_9SPHN</name>
<feature type="transmembrane region" description="Helical" evidence="1">
    <location>
        <begin position="130"/>
        <end position="150"/>
    </location>
</feature>
<keyword evidence="1" id="KW-1133">Transmembrane helix</keyword>
<evidence type="ECO:0000313" key="3">
    <source>
        <dbReference type="Proteomes" id="UP000190044"/>
    </source>
</evidence>
<dbReference type="EMBL" id="FUYP01000013">
    <property type="protein sequence ID" value="SKB67853.1"/>
    <property type="molecule type" value="Genomic_DNA"/>
</dbReference>
<feature type="transmembrane region" description="Helical" evidence="1">
    <location>
        <begin position="162"/>
        <end position="182"/>
    </location>
</feature>
<sequence length="215" mass="23211">MVSKERMMAADPKESRAPGIVLPVLISLGAVMLAGVFAGYNDATVEAGRTPLAPWVGPLVAAAFGIGGLTLYFRRHAGWFRALSPRQHRYWSALGLSAIIGGIIGGWMVLDQETGRDAADLFGSGALSPSFALGASLLWAGGLAVGMILYHRAIDDHEERAWLWAGLAGWYAFIFPAPVWWVLHRAALAPPVDVMPLFLVSLLVNGAVYLWLKFR</sequence>
<keyword evidence="3" id="KW-1185">Reference proteome</keyword>
<accession>A0A1T5D8I0</accession>
<feature type="transmembrane region" description="Helical" evidence="1">
    <location>
        <begin position="20"/>
        <end position="40"/>
    </location>
</feature>
<proteinExistence type="predicted"/>
<protein>
    <submittedName>
        <fullName evidence="2">Uncharacterized protein</fullName>
    </submittedName>
</protein>
<dbReference type="AlphaFoldDB" id="A0A1T5D8I0"/>
<keyword evidence="1" id="KW-0812">Transmembrane</keyword>
<evidence type="ECO:0000256" key="1">
    <source>
        <dbReference type="SAM" id="Phobius"/>
    </source>
</evidence>
<keyword evidence="1" id="KW-0472">Membrane</keyword>
<reference evidence="3" key="1">
    <citation type="submission" date="2017-02" db="EMBL/GenBank/DDBJ databases">
        <authorList>
            <person name="Varghese N."/>
            <person name="Submissions S."/>
        </authorList>
    </citation>
    <scope>NUCLEOTIDE SEQUENCE [LARGE SCALE GENOMIC DNA]</scope>
    <source>
        <strain evidence="3">R11H</strain>
    </source>
</reference>